<protein>
    <recommendedName>
        <fullName evidence="13">Methionine--tRNA ligase</fullName>
        <ecNumber evidence="13">6.1.1.10</ecNumber>
    </recommendedName>
    <alternativeName>
        <fullName evidence="13">Methionyl-tRNA synthetase</fullName>
        <shortName evidence="13">MetRS</shortName>
    </alternativeName>
</protein>
<evidence type="ECO:0000256" key="3">
    <source>
        <dbReference type="ARBA" id="ARBA00008258"/>
    </source>
</evidence>
<evidence type="ECO:0000256" key="5">
    <source>
        <dbReference type="ARBA" id="ARBA00022598"/>
    </source>
</evidence>
<evidence type="ECO:0000256" key="6">
    <source>
        <dbReference type="ARBA" id="ARBA00022723"/>
    </source>
</evidence>
<keyword evidence="4 13" id="KW-0963">Cytoplasm</keyword>
<evidence type="ECO:0000256" key="12">
    <source>
        <dbReference type="ARBA" id="ARBA00047364"/>
    </source>
</evidence>
<dbReference type="AlphaFoldDB" id="A0A6S6R0J3"/>
<comment type="catalytic activity">
    <reaction evidence="12 13">
        <text>tRNA(Met) + L-methionine + ATP = L-methionyl-tRNA(Met) + AMP + diphosphate</text>
        <dbReference type="Rhea" id="RHEA:13481"/>
        <dbReference type="Rhea" id="RHEA-COMP:9667"/>
        <dbReference type="Rhea" id="RHEA-COMP:9698"/>
        <dbReference type="ChEBI" id="CHEBI:30616"/>
        <dbReference type="ChEBI" id="CHEBI:33019"/>
        <dbReference type="ChEBI" id="CHEBI:57844"/>
        <dbReference type="ChEBI" id="CHEBI:78442"/>
        <dbReference type="ChEBI" id="CHEBI:78530"/>
        <dbReference type="ChEBI" id="CHEBI:456215"/>
        <dbReference type="EC" id="6.1.1.10"/>
    </reaction>
</comment>
<feature type="short sequence motif" description="'HIGH' region" evidence="13">
    <location>
        <begin position="15"/>
        <end position="25"/>
    </location>
</feature>
<dbReference type="Gene3D" id="2.20.28.20">
    <property type="entry name" value="Methionyl-tRNA synthetase, Zn-domain"/>
    <property type="match status" value="1"/>
</dbReference>
<dbReference type="Proteomes" id="UP000515561">
    <property type="component" value="Chromosome"/>
</dbReference>
<keyword evidence="11 13" id="KW-0030">Aminoacyl-tRNA synthetase</keyword>
<dbReference type="InterPro" id="IPR033911">
    <property type="entry name" value="MetRS_core"/>
</dbReference>
<dbReference type="Pfam" id="PF08264">
    <property type="entry name" value="Anticodon_1"/>
    <property type="match status" value="1"/>
</dbReference>
<keyword evidence="15" id="KW-1185">Reference proteome</keyword>
<feature type="binding site" evidence="13">
    <location>
        <position position="146"/>
    </location>
    <ligand>
        <name>Zn(2+)</name>
        <dbReference type="ChEBI" id="CHEBI:29105"/>
    </ligand>
</feature>
<keyword evidence="7 13" id="KW-0547">Nucleotide-binding</keyword>
<dbReference type="GO" id="GO:0046872">
    <property type="term" value="F:metal ion binding"/>
    <property type="evidence" value="ECO:0007669"/>
    <property type="project" value="UniProtKB-KW"/>
</dbReference>
<dbReference type="PROSITE" id="PS00178">
    <property type="entry name" value="AA_TRNA_LIGASE_I"/>
    <property type="match status" value="1"/>
</dbReference>
<feature type="binding site" evidence="13">
    <location>
        <position position="149"/>
    </location>
    <ligand>
        <name>Zn(2+)</name>
        <dbReference type="ChEBI" id="CHEBI:29105"/>
    </ligand>
</feature>
<keyword evidence="9 13" id="KW-0067">ATP-binding</keyword>
<dbReference type="NCBIfam" id="TIGR00398">
    <property type="entry name" value="metG"/>
    <property type="match status" value="1"/>
</dbReference>
<dbReference type="InterPro" id="IPR015413">
    <property type="entry name" value="Methionyl/Leucyl_tRNA_Synth"/>
</dbReference>
<reference evidence="14 15" key="1">
    <citation type="journal article" date="2016" name="Int. J. Syst. Evol. Microbiol.">
        <title>Descriptions of Anaerotaenia torta gen. nov., sp. nov. and Anaerocolumna cellulosilytica gen. nov., sp. nov. isolated from a methanogenic reactor of cattle waste.</title>
        <authorList>
            <person name="Uek A."/>
            <person name="Ohtaki Y."/>
            <person name="Kaku N."/>
            <person name="Ueki K."/>
        </authorList>
    </citation>
    <scope>NUCLEOTIDE SEQUENCE [LARGE SCALE GENOMIC DNA]</scope>
    <source>
        <strain evidence="14 15">SN021</strain>
    </source>
</reference>
<dbReference type="EMBL" id="AP023367">
    <property type="protein sequence ID" value="BCJ92761.1"/>
    <property type="molecule type" value="Genomic_DNA"/>
</dbReference>
<evidence type="ECO:0000256" key="1">
    <source>
        <dbReference type="ARBA" id="ARBA00003314"/>
    </source>
</evidence>
<dbReference type="InterPro" id="IPR029038">
    <property type="entry name" value="MetRS_Zn"/>
</dbReference>
<evidence type="ECO:0000256" key="7">
    <source>
        <dbReference type="ARBA" id="ARBA00022741"/>
    </source>
</evidence>
<dbReference type="RefSeq" id="WP_184094526.1">
    <property type="nucleotide sequence ID" value="NZ_AP023367.1"/>
</dbReference>
<dbReference type="SUPFAM" id="SSF57770">
    <property type="entry name" value="Methionyl-tRNA synthetase (MetRS), Zn-domain"/>
    <property type="match status" value="1"/>
</dbReference>
<dbReference type="InterPro" id="IPR013155">
    <property type="entry name" value="M/V/L/I-tRNA-synth_anticd-bd"/>
</dbReference>
<dbReference type="PRINTS" id="PR01041">
    <property type="entry name" value="TRNASYNTHMET"/>
</dbReference>
<organism evidence="14 15">
    <name type="scientific">Anaerocolumna cellulosilytica</name>
    <dbReference type="NCBI Taxonomy" id="433286"/>
    <lineage>
        <taxon>Bacteria</taxon>
        <taxon>Bacillati</taxon>
        <taxon>Bacillota</taxon>
        <taxon>Clostridia</taxon>
        <taxon>Lachnospirales</taxon>
        <taxon>Lachnospiraceae</taxon>
        <taxon>Anaerocolumna</taxon>
    </lineage>
</organism>
<feature type="binding site" evidence="13">
    <location>
        <position position="161"/>
    </location>
    <ligand>
        <name>Zn(2+)</name>
        <dbReference type="ChEBI" id="CHEBI:29105"/>
    </ligand>
</feature>
<dbReference type="InterPro" id="IPR023458">
    <property type="entry name" value="Met-tRNA_ligase_1"/>
</dbReference>
<feature type="binding site" evidence="13">
    <location>
        <position position="158"/>
    </location>
    <ligand>
        <name>Zn(2+)</name>
        <dbReference type="ChEBI" id="CHEBI:29105"/>
    </ligand>
</feature>
<dbReference type="EC" id="6.1.1.10" evidence="13"/>
<dbReference type="KEGG" id="acel:acsn021_03300"/>
<dbReference type="GO" id="GO:0005524">
    <property type="term" value="F:ATP binding"/>
    <property type="evidence" value="ECO:0007669"/>
    <property type="project" value="UniProtKB-UniRule"/>
</dbReference>
<evidence type="ECO:0000256" key="10">
    <source>
        <dbReference type="ARBA" id="ARBA00022917"/>
    </source>
</evidence>
<keyword evidence="5 13" id="KW-0436">Ligase</keyword>
<dbReference type="CDD" id="cd07957">
    <property type="entry name" value="Anticodon_Ia_Met"/>
    <property type="match status" value="1"/>
</dbReference>
<dbReference type="InterPro" id="IPR014758">
    <property type="entry name" value="Met-tRNA_synth"/>
</dbReference>
<evidence type="ECO:0000313" key="14">
    <source>
        <dbReference type="EMBL" id="BCJ92761.1"/>
    </source>
</evidence>
<accession>A0A6S6R0J3</accession>
<comment type="function">
    <text evidence="1 13">Is required not only for elongation of protein synthesis but also for the initiation of all mRNA translation through initiator tRNA(fMet) aminoacylation.</text>
</comment>
<proteinExistence type="inferred from homology"/>
<keyword evidence="8 13" id="KW-0862">Zinc</keyword>
<comment type="similarity">
    <text evidence="3 13">Belongs to the class-I aminoacyl-tRNA synthetase family. MetG type 1 subfamily.</text>
</comment>
<evidence type="ECO:0000256" key="4">
    <source>
        <dbReference type="ARBA" id="ARBA00022490"/>
    </source>
</evidence>
<keyword evidence="10 13" id="KW-0648">Protein biosynthesis</keyword>
<evidence type="ECO:0000256" key="13">
    <source>
        <dbReference type="HAMAP-Rule" id="MF_00098"/>
    </source>
</evidence>
<evidence type="ECO:0000256" key="9">
    <source>
        <dbReference type="ARBA" id="ARBA00022840"/>
    </source>
</evidence>
<evidence type="ECO:0000256" key="11">
    <source>
        <dbReference type="ARBA" id="ARBA00023146"/>
    </source>
</evidence>
<dbReference type="InterPro" id="IPR009080">
    <property type="entry name" value="tRNAsynth_Ia_anticodon-bd"/>
</dbReference>
<dbReference type="HAMAP" id="MF_00098">
    <property type="entry name" value="Met_tRNA_synth_type1"/>
    <property type="match status" value="1"/>
</dbReference>
<name>A0A6S6R0J3_9FIRM</name>
<gene>
    <name evidence="14" type="primary">metG1</name>
    <name evidence="13" type="synonym">metG</name>
    <name evidence="14" type="ORF">acsn021_03300</name>
</gene>
<comment type="subunit">
    <text evidence="13">Monomer.</text>
</comment>
<sequence length="545" mass="62396">MKHLQQKILIGGAWPYANGSLHIGHLAALLPGDVLARYHRLKGDDVYYVSGSDCHGTPVAIRAKQEGKIPEEISDSYHREFEYCFHKLGFSYDCYLKTSGKEHRDFVTAFHKKLYESPYIFESNAPQAYCENCHTFLADRFLIGICPICGEESRGDQCDTCGKVIESGSLLHPKCSICGSSANLKNTKHLYLALSKLEQELSGYLSSHISWRKNALAFSNRYLEEGLKDRAITRDLDWGVPVPKKNYKNKSIYIWAENVLGYLSASKTAASQRGTDFKLLWGDTAKHYYVHGKDNIPFHTIILPGLLLAHGEGLRLPDEIISCEHVTLEGRKISTSKNYAIWVKDIVSRYSPDSLRYFFIANGPEKRDTDFSWREFVHSHNSELLGAYGNFINRTFAFLHKFFDNKVTFGVLEKGIETCIKDLYTTTGEKIEKGHFKEALDDIFTFVRYSNKYFDTEKPWVTRTENIIACQNTLYNCTQIIANLSILLSPFLPFSSAKIIEWLELKKEWEPDFVPSDFRLPDTEILFERIDKKVIEEETAKISLL</sequence>
<feature type="short sequence motif" description="'KMSKS' region" evidence="13">
    <location>
        <begin position="332"/>
        <end position="336"/>
    </location>
</feature>
<dbReference type="GO" id="GO:0004825">
    <property type="term" value="F:methionine-tRNA ligase activity"/>
    <property type="evidence" value="ECO:0007669"/>
    <property type="project" value="UniProtKB-UniRule"/>
</dbReference>
<dbReference type="InterPro" id="IPR014729">
    <property type="entry name" value="Rossmann-like_a/b/a_fold"/>
</dbReference>
<dbReference type="SUPFAM" id="SSF47323">
    <property type="entry name" value="Anticodon-binding domain of a subclass of class I aminoacyl-tRNA synthetases"/>
    <property type="match status" value="1"/>
</dbReference>
<dbReference type="GO" id="GO:0006431">
    <property type="term" value="P:methionyl-tRNA aminoacylation"/>
    <property type="evidence" value="ECO:0007669"/>
    <property type="project" value="UniProtKB-UniRule"/>
</dbReference>
<evidence type="ECO:0000256" key="8">
    <source>
        <dbReference type="ARBA" id="ARBA00022833"/>
    </source>
</evidence>
<keyword evidence="6 13" id="KW-0479">Metal-binding</keyword>
<feature type="binding site" evidence="13">
    <location>
        <position position="335"/>
    </location>
    <ligand>
        <name>ATP</name>
        <dbReference type="ChEBI" id="CHEBI:30616"/>
    </ligand>
</feature>
<dbReference type="Gene3D" id="3.40.50.620">
    <property type="entry name" value="HUPs"/>
    <property type="match status" value="1"/>
</dbReference>
<dbReference type="Pfam" id="PF09334">
    <property type="entry name" value="tRNA-synt_1g"/>
    <property type="match status" value="1"/>
</dbReference>
<comment type="cofactor">
    <cofactor evidence="13">
        <name>Zn(2+)</name>
        <dbReference type="ChEBI" id="CHEBI:29105"/>
    </cofactor>
    <text evidence="13">Binds 1 zinc ion per subunit.</text>
</comment>
<dbReference type="Gene3D" id="1.10.730.10">
    <property type="entry name" value="Isoleucyl-tRNA Synthetase, Domain 1"/>
    <property type="match status" value="1"/>
</dbReference>
<dbReference type="PANTHER" id="PTHR45765">
    <property type="entry name" value="METHIONINE--TRNA LIGASE"/>
    <property type="match status" value="1"/>
</dbReference>
<dbReference type="SUPFAM" id="SSF52374">
    <property type="entry name" value="Nucleotidylyl transferase"/>
    <property type="match status" value="1"/>
</dbReference>
<dbReference type="PANTHER" id="PTHR45765:SF1">
    <property type="entry name" value="METHIONINE--TRNA LIGASE, CYTOPLASMIC"/>
    <property type="match status" value="1"/>
</dbReference>
<evidence type="ECO:0000256" key="2">
    <source>
        <dbReference type="ARBA" id="ARBA00004496"/>
    </source>
</evidence>
<evidence type="ECO:0000313" key="15">
    <source>
        <dbReference type="Proteomes" id="UP000515561"/>
    </source>
</evidence>
<dbReference type="InterPro" id="IPR001412">
    <property type="entry name" value="aa-tRNA-synth_I_CS"/>
</dbReference>
<dbReference type="InterPro" id="IPR041872">
    <property type="entry name" value="Anticodon_Met"/>
</dbReference>
<comment type="subcellular location">
    <subcellularLocation>
        <location evidence="2 13">Cytoplasm</location>
    </subcellularLocation>
</comment>
<dbReference type="GO" id="GO:0005829">
    <property type="term" value="C:cytosol"/>
    <property type="evidence" value="ECO:0007669"/>
    <property type="project" value="TreeGrafter"/>
</dbReference>